<dbReference type="InterPro" id="IPR011598">
    <property type="entry name" value="bHLH_dom"/>
</dbReference>
<dbReference type="InterPro" id="IPR040238">
    <property type="entry name" value="TAL-like"/>
</dbReference>
<name>A0A4X1T2K3_PIG</name>
<dbReference type="InterPro" id="IPR036638">
    <property type="entry name" value="HLH_DNA-bd_sf"/>
</dbReference>
<reference evidence="6" key="2">
    <citation type="submission" date="2025-05" db="UniProtKB">
        <authorList>
            <consortium name="Ensembl"/>
        </authorList>
    </citation>
    <scope>IDENTIFICATION</scope>
</reference>
<evidence type="ECO:0000313" key="7">
    <source>
        <dbReference type="Proteomes" id="UP000314985"/>
    </source>
</evidence>
<reference evidence="6 7" key="1">
    <citation type="submission" date="2017-08" db="EMBL/GenBank/DDBJ databases">
        <title>USMARCv1.0.</title>
        <authorList>
            <person name="Hannum G.I."/>
            <person name="Koren S."/>
            <person name="Schroeder S.G."/>
            <person name="Chin S.C."/>
            <person name="Nonneman D.J."/>
            <person name="Becker S.A."/>
            <person name="Rosen B.D."/>
            <person name="Bickhart D.M."/>
            <person name="Putnam N.H."/>
            <person name="Green R.E."/>
            <person name="Tuggle C.K."/>
            <person name="Liu H."/>
            <person name="Rohrer G.A."/>
            <person name="Warr A."/>
            <person name="Hall R."/>
            <person name="Kim K."/>
            <person name="Hume D.A."/>
            <person name="Talbot R."/>
            <person name="Chow W."/>
            <person name="Howe K."/>
            <person name="Schwartz A.S."/>
            <person name="Watson M."/>
            <person name="Archibald A.L."/>
            <person name="Phillippy A.M."/>
            <person name="Smith T.P.L."/>
        </authorList>
    </citation>
    <scope>NUCLEOTIDE SEQUENCE [LARGE SCALE GENOMIC DNA]</scope>
</reference>
<keyword evidence="3" id="KW-0804">Transcription</keyword>
<evidence type="ECO:0000256" key="2">
    <source>
        <dbReference type="ARBA" id="ARBA00023125"/>
    </source>
</evidence>
<evidence type="ECO:0000313" key="6">
    <source>
        <dbReference type="Ensembl" id="ENSSSCP00070009530.1"/>
    </source>
</evidence>
<dbReference type="SUPFAM" id="SSF47459">
    <property type="entry name" value="HLH, helix-loop-helix DNA-binding domain"/>
    <property type="match status" value="1"/>
</dbReference>
<dbReference type="Proteomes" id="UP000694727">
    <property type="component" value="Unplaced"/>
</dbReference>
<protein>
    <recommendedName>
        <fullName evidence="5">BHLH domain-containing protein</fullName>
    </recommendedName>
</protein>
<dbReference type="PANTHER" id="PTHR13864">
    <property type="entry name" value="T-CELL ACUTE LYMPHOCYTIC LEUKEMIA/STEM CELL LEUKEMIA-RELATED"/>
    <property type="match status" value="1"/>
</dbReference>
<dbReference type="Pfam" id="PF00010">
    <property type="entry name" value="HLH"/>
    <property type="match status" value="1"/>
</dbReference>
<dbReference type="Ensembl" id="ENSSSCT00055042378.1">
    <property type="protein sequence ID" value="ENSSSCP00055033739.1"/>
    <property type="gene ID" value="ENSSSCG00055021559.1"/>
</dbReference>
<dbReference type="Ensembl" id="ENSSSCT00035111579.1">
    <property type="protein sequence ID" value="ENSSSCP00035048941.1"/>
    <property type="gene ID" value="ENSSSCG00035081168.1"/>
</dbReference>
<dbReference type="Proteomes" id="UP000694722">
    <property type="component" value="Unplaced"/>
</dbReference>
<feature type="region of interest" description="Disordered" evidence="4">
    <location>
        <begin position="326"/>
        <end position="391"/>
    </location>
</feature>
<dbReference type="Proteomes" id="UP000694725">
    <property type="component" value="Unplaced"/>
</dbReference>
<dbReference type="Proteomes" id="UP000694724">
    <property type="component" value="Unplaced"/>
</dbReference>
<dbReference type="SMART" id="SM00353">
    <property type="entry name" value="HLH"/>
    <property type="match status" value="1"/>
</dbReference>
<evidence type="ECO:0000256" key="3">
    <source>
        <dbReference type="ARBA" id="ARBA00023163"/>
    </source>
</evidence>
<feature type="compositionally biased region" description="Pro residues" evidence="4">
    <location>
        <begin position="137"/>
        <end position="152"/>
    </location>
</feature>
<dbReference type="Proteomes" id="UP000694571">
    <property type="component" value="Unplaced"/>
</dbReference>
<dbReference type="Ensembl" id="ENSSSCT00030013023.1">
    <property type="protein sequence ID" value="ENSSSCP00030005859.1"/>
    <property type="gene ID" value="ENSSSCG00030009514.1"/>
</dbReference>
<dbReference type="Gene3D" id="4.10.280.10">
    <property type="entry name" value="Helix-loop-helix DNA-binding domain"/>
    <property type="match status" value="1"/>
</dbReference>
<dbReference type="PROSITE" id="PS50888">
    <property type="entry name" value="BHLH"/>
    <property type="match status" value="1"/>
</dbReference>
<dbReference type="GO" id="GO:0046983">
    <property type="term" value="F:protein dimerization activity"/>
    <property type="evidence" value="ECO:0007669"/>
    <property type="project" value="InterPro"/>
</dbReference>
<feature type="region of interest" description="Disordered" evidence="4">
    <location>
        <begin position="137"/>
        <end position="170"/>
    </location>
</feature>
<dbReference type="Proteomes" id="UP000694720">
    <property type="component" value="Unplaced"/>
</dbReference>
<keyword evidence="1" id="KW-0805">Transcription regulation</keyword>
<dbReference type="Ensembl" id="ENSSSCT00065085375.1">
    <property type="protein sequence ID" value="ENSSSCP00065037312.1"/>
    <property type="gene ID" value="ENSSSCG00065062242.1"/>
</dbReference>
<dbReference type="Ensembl" id="ENSSSCT00050084870.1">
    <property type="protein sequence ID" value="ENSSSCP00050036449.1"/>
    <property type="gene ID" value="ENSSSCG00050062303.1"/>
</dbReference>
<dbReference type="Ensembl" id="ENSSSCT00070011575.1">
    <property type="protein sequence ID" value="ENSSSCP00070009530.1"/>
    <property type="gene ID" value="ENSSSCG00070005943.1"/>
</dbReference>
<evidence type="ECO:0000256" key="1">
    <source>
        <dbReference type="ARBA" id="ARBA00023015"/>
    </source>
</evidence>
<dbReference type="Ensembl" id="ENSSSCT00045040466.1">
    <property type="protein sequence ID" value="ENSSSCP00045028172.1"/>
    <property type="gene ID" value="ENSSSCG00045023687.1"/>
</dbReference>
<evidence type="ECO:0000259" key="5">
    <source>
        <dbReference type="PROSITE" id="PS50888"/>
    </source>
</evidence>
<dbReference type="Proteomes" id="UP000694728">
    <property type="component" value="Unplaced"/>
</dbReference>
<dbReference type="Proteomes" id="UP000694570">
    <property type="component" value="Unplaced"/>
</dbReference>
<sequence>MVSLGTVVSDGAVKTVEGLQGHMVSMKNLGIRSEGHREPSGVTGSIKDFLPCPSLQAPGERGFWKKGICSGAPQLKPHRQLRSTTAELSAARHLLPLCWTPSHVLVSSSLGSMCPPEAQAEVGPTMTEKAKMVCAPSPVPAPPPKPASPGPPKAEEVGHRGSSPPRLPPGVPVISLGHTRPPGAAMASTELSALRPPLLQLSTLGTTPPPLALHYHPHPFLNSLYIGPAGPFSIFPSSRLKRRPSHCELELAEGHQPHKVARRVFTNSRERWRQQNVNGAFAELRKLLPTHPPDRKLSKNEVLRLAMKYIGFLVRLLRDQAAALAAGSASPGPRKRPAHRGLDDGARRGLCHGAEVVARPQPAPVAGPDGSPGGAARPIKTEQAAVSPEVR</sequence>
<feature type="domain" description="BHLH" evidence="5">
    <location>
        <begin position="261"/>
        <end position="313"/>
    </location>
</feature>
<dbReference type="PANTHER" id="PTHR13864:SF6">
    <property type="entry name" value="PROTEIN LYL-1"/>
    <property type="match status" value="1"/>
</dbReference>
<dbReference type="Ensembl" id="ENSSSCT00025082310.1">
    <property type="protein sequence ID" value="ENSSSCP00025035727.1"/>
    <property type="gene ID" value="ENSSSCG00025060140.1"/>
</dbReference>
<dbReference type="FunFam" id="4.10.280.10:FF:000015">
    <property type="entry name" value="T-cell acute lymphocytic leukemia 1"/>
    <property type="match status" value="1"/>
</dbReference>
<dbReference type="GO" id="GO:0003677">
    <property type="term" value="F:DNA binding"/>
    <property type="evidence" value="ECO:0007669"/>
    <property type="project" value="UniProtKB-KW"/>
</dbReference>
<dbReference type="Proteomes" id="UP000314985">
    <property type="component" value="Chromosome 2"/>
</dbReference>
<dbReference type="AlphaFoldDB" id="A0A4X1T2K3"/>
<dbReference type="Ensembl" id="ENSSSCT00040021296.1">
    <property type="protein sequence ID" value="ENSSSCP00040008915.1"/>
    <property type="gene ID" value="ENSSSCG00040015850.1"/>
</dbReference>
<dbReference type="GO" id="GO:0000981">
    <property type="term" value="F:DNA-binding transcription factor activity, RNA polymerase II-specific"/>
    <property type="evidence" value="ECO:0007669"/>
    <property type="project" value="InterPro"/>
</dbReference>
<dbReference type="Ensembl" id="ENSSSCT00060023355.1">
    <property type="protein sequence ID" value="ENSSSCP00060009756.1"/>
    <property type="gene ID" value="ENSSSCG00060017447.1"/>
</dbReference>
<accession>A0A4X1T2K3</accession>
<dbReference type="Proteomes" id="UP000694723">
    <property type="component" value="Unplaced"/>
</dbReference>
<proteinExistence type="predicted"/>
<organism evidence="6 7">
    <name type="scientific">Sus scrofa</name>
    <name type="common">Pig</name>
    <dbReference type="NCBI Taxonomy" id="9823"/>
    <lineage>
        <taxon>Eukaryota</taxon>
        <taxon>Metazoa</taxon>
        <taxon>Chordata</taxon>
        <taxon>Craniata</taxon>
        <taxon>Vertebrata</taxon>
        <taxon>Euteleostomi</taxon>
        <taxon>Mammalia</taxon>
        <taxon>Eutheria</taxon>
        <taxon>Laurasiatheria</taxon>
        <taxon>Artiodactyla</taxon>
        <taxon>Suina</taxon>
        <taxon>Suidae</taxon>
        <taxon>Sus</taxon>
    </lineage>
</organism>
<dbReference type="CDD" id="cd19705">
    <property type="entry name" value="bHLH_TS_LYL1"/>
    <property type="match status" value="1"/>
</dbReference>
<evidence type="ECO:0000256" key="4">
    <source>
        <dbReference type="SAM" id="MobiDB-lite"/>
    </source>
</evidence>
<keyword evidence="2" id="KW-0238">DNA-binding</keyword>